<name>A0A6A2YX23_HIBSY</name>
<evidence type="ECO:0000313" key="3">
    <source>
        <dbReference type="EMBL" id="KAE8683966.1"/>
    </source>
</evidence>
<comment type="caution">
    <text evidence="3">The sequence shown here is derived from an EMBL/GenBank/DDBJ whole genome shotgun (WGS) entry which is preliminary data.</text>
</comment>
<keyword evidence="4" id="KW-1185">Reference proteome</keyword>
<evidence type="ECO:0000256" key="1">
    <source>
        <dbReference type="SAM" id="Phobius"/>
    </source>
</evidence>
<feature type="transmembrane region" description="Helical" evidence="1">
    <location>
        <begin position="218"/>
        <end position="242"/>
    </location>
</feature>
<dbReference type="Pfam" id="PF13962">
    <property type="entry name" value="PGG"/>
    <property type="match status" value="1"/>
</dbReference>
<dbReference type="PANTHER" id="PTHR24128:SF24">
    <property type="entry name" value="ANKYRIN REPEAT PROTEIN"/>
    <property type="match status" value="1"/>
</dbReference>
<evidence type="ECO:0000313" key="4">
    <source>
        <dbReference type="Proteomes" id="UP000436088"/>
    </source>
</evidence>
<feature type="domain" description="PGG" evidence="2">
    <location>
        <begin position="144"/>
        <end position="239"/>
    </location>
</feature>
<feature type="transmembrane region" description="Helical" evidence="1">
    <location>
        <begin position="149"/>
        <end position="167"/>
    </location>
</feature>
<sequence length="452" mass="49935">MEVANLKPSLAWKLNHMGLSPLHIALQHECMKMVRGLITLNTQLIRVKAKGMITPLHYLAQIEDPDLLAEFFLPVHLLVGWLRRADKDDVLNWKDEDGNTALHIAAVKTLIKNANVNVKNLDDHLRELTLIDKRDKYFGFNTQNKHNDIRTVVLVVAILIATASYQAGLSPPVGYWQDDYKAQANNGSNNGNSTSLEQGQRAHRAGQMMMNPSDLVSFFILNGLAFYLSVWTILVIIIGLPLSGALYTSTSLLLYGYYASMEATFPTEGSVGLTVGSCSRAFRVEYQVARFGSLKTRVELESSPFDPSIYRALIESISNNSRSVSSFLPLNMPFLLLSIPKSLPENGAGISASVAAVEDSTPVGSKGAAMSMTSGAAVEVLSKFEDPKWIWGTWDLKQFKKDGTTDGDAVIDAETTSNDDPVVFDTSIIPWWAWMKRFHLPEAELLNGREAL</sequence>
<dbReference type="Proteomes" id="UP000436088">
    <property type="component" value="Unassembled WGS sequence"/>
</dbReference>
<dbReference type="Gene3D" id="1.25.40.20">
    <property type="entry name" value="Ankyrin repeat-containing domain"/>
    <property type="match status" value="1"/>
</dbReference>
<dbReference type="PANTHER" id="PTHR24128">
    <property type="entry name" value="HOMEOBOX PROTEIN WARIAI"/>
    <property type="match status" value="1"/>
</dbReference>
<dbReference type="AlphaFoldDB" id="A0A6A2YX23"/>
<accession>A0A6A2YX23</accession>
<dbReference type="InterPro" id="IPR026961">
    <property type="entry name" value="PGG_dom"/>
</dbReference>
<keyword evidence="1" id="KW-1133">Transmembrane helix</keyword>
<keyword evidence="1" id="KW-0812">Transmembrane</keyword>
<dbReference type="InterPro" id="IPR036770">
    <property type="entry name" value="Ankyrin_rpt-contain_sf"/>
</dbReference>
<dbReference type="EMBL" id="VEPZ02001256">
    <property type="protein sequence ID" value="KAE8683966.1"/>
    <property type="molecule type" value="Genomic_DNA"/>
</dbReference>
<proteinExistence type="predicted"/>
<protein>
    <submittedName>
        <fullName evidence="3">2-dehydro-3-deoxyphosphoheptonate aldolase/ 3-deoxy-d-arabino-heptulosonate 7-phosphate synthetase</fullName>
    </submittedName>
</protein>
<dbReference type="SUPFAM" id="SSF48403">
    <property type="entry name" value="Ankyrin repeat"/>
    <property type="match status" value="1"/>
</dbReference>
<reference evidence="3" key="1">
    <citation type="submission" date="2019-09" db="EMBL/GenBank/DDBJ databases">
        <title>Draft genome information of white flower Hibiscus syriacus.</title>
        <authorList>
            <person name="Kim Y.-M."/>
        </authorList>
    </citation>
    <scope>NUCLEOTIDE SEQUENCE [LARGE SCALE GENOMIC DNA]</scope>
    <source>
        <strain evidence="3">YM2019G1</strain>
    </source>
</reference>
<evidence type="ECO:0000259" key="2">
    <source>
        <dbReference type="Pfam" id="PF13962"/>
    </source>
</evidence>
<keyword evidence="1" id="KW-0472">Membrane</keyword>
<organism evidence="3 4">
    <name type="scientific">Hibiscus syriacus</name>
    <name type="common">Rose of Sharon</name>
    <dbReference type="NCBI Taxonomy" id="106335"/>
    <lineage>
        <taxon>Eukaryota</taxon>
        <taxon>Viridiplantae</taxon>
        <taxon>Streptophyta</taxon>
        <taxon>Embryophyta</taxon>
        <taxon>Tracheophyta</taxon>
        <taxon>Spermatophyta</taxon>
        <taxon>Magnoliopsida</taxon>
        <taxon>eudicotyledons</taxon>
        <taxon>Gunneridae</taxon>
        <taxon>Pentapetalae</taxon>
        <taxon>rosids</taxon>
        <taxon>malvids</taxon>
        <taxon>Malvales</taxon>
        <taxon>Malvaceae</taxon>
        <taxon>Malvoideae</taxon>
        <taxon>Hibiscus</taxon>
    </lineage>
</organism>
<gene>
    <name evidence="3" type="ORF">F3Y22_tig00111164pilonHSYRG00027</name>
</gene>